<evidence type="ECO:0000256" key="3">
    <source>
        <dbReference type="ARBA" id="ARBA00022553"/>
    </source>
</evidence>
<evidence type="ECO:0000256" key="1">
    <source>
        <dbReference type="ARBA" id="ARBA00001957"/>
    </source>
</evidence>
<proteinExistence type="predicted"/>
<dbReference type="Pfam" id="PF00975">
    <property type="entry name" value="Thioesterase"/>
    <property type="match status" value="1"/>
</dbReference>
<dbReference type="FunFam" id="2.30.38.10:FF:000001">
    <property type="entry name" value="Non-ribosomal peptide synthetase PvdI"/>
    <property type="match status" value="1"/>
</dbReference>
<dbReference type="Gene3D" id="3.40.50.980">
    <property type="match status" value="2"/>
</dbReference>
<keyword evidence="6" id="KW-1185">Reference proteome</keyword>
<protein>
    <submittedName>
        <fullName evidence="5">Amino acid adenylation domain-containing protein</fullName>
    </submittedName>
</protein>
<dbReference type="AlphaFoldDB" id="A0A841AVE9"/>
<dbReference type="InterPro" id="IPR020802">
    <property type="entry name" value="TesA-like"/>
</dbReference>
<feature type="domain" description="Carrier" evidence="4">
    <location>
        <begin position="925"/>
        <end position="1000"/>
    </location>
</feature>
<dbReference type="Gene3D" id="1.10.1200.10">
    <property type="entry name" value="ACP-like"/>
    <property type="match status" value="1"/>
</dbReference>
<comment type="cofactor">
    <cofactor evidence="1">
        <name>pantetheine 4'-phosphate</name>
        <dbReference type="ChEBI" id="CHEBI:47942"/>
    </cofactor>
</comment>
<dbReference type="InterPro" id="IPR020845">
    <property type="entry name" value="AMP-binding_CS"/>
</dbReference>
<evidence type="ECO:0000313" key="6">
    <source>
        <dbReference type="Proteomes" id="UP000580861"/>
    </source>
</evidence>
<dbReference type="CDD" id="cd02142">
    <property type="entry name" value="McbC_SagB-like_oxidoreductase"/>
    <property type="match status" value="1"/>
</dbReference>
<dbReference type="PROSITE" id="PS50075">
    <property type="entry name" value="CARRIER"/>
    <property type="match status" value="1"/>
</dbReference>
<dbReference type="GO" id="GO:0044550">
    <property type="term" value="P:secondary metabolite biosynthetic process"/>
    <property type="evidence" value="ECO:0007669"/>
    <property type="project" value="TreeGrafter"/>
</dbReference>
<dbReference type="Gene3D" id="2.30.38.10">
    <property type="entry name" value="Luciferase, Domain 3"/>
    <property type="match status" value="1"/>
</dbReference>
<dbReference type="SUPFAM" id="SSF56801">
    <property type="entry name" value="Acetyl-CoA synthetase-like"/>
    <property type="match status" value="1"/>
</dbReference>
<comment type="caution">
    <text evidence="5">The sequence shown here is derived from an EMBL/GenBank/DDBJ whole genome shotgun (WGS) entry which is preliminary data.</text>
</comment>
<dbReference type="RefSeq" id="WP_184893904.1">
    <property type="nucleotide sequence ID" value="NZ_JACHMX010000001.1"/>
</dbReference>
<dbReference type="Proteomes" id="UP000580861">
    <property type="component" value="Unassembled WGS sequence"/>
</dbReference>
<dbReference type="InterPro" id="IPR000415">
    <property type="entry name" value="Nitroreductase-like"/>
</dbReference>
<dbReference type="Gene3D" id="3.40.50.1820">
    <property type="entry name" value="alpha/beta hydrolase"/>
    <property type="match status" value="1"/>
</dbReference>
<organism evidence="5 6">
    <name type="scientific">Amycolatopsis umgeniensis</name>
    <dbReference type="NCBI Taxonomy" id="336628"/>
    <lineage>
        <taxon>Bacteria</taxon>
        <taxon>Bacillati</taxon>
        <taxon>Actinomycetota</taxon>
        <taxon>Actinomycetes</taxon>
        <taxon>Pseudonocardiales</taxon>
        <taxon>Pseudonocardiaceae</taxon>
        <taxon>Amycolatopsis</taxon>
    </lineage>
</organism>
<dbReference type="PANTHER" id="PTHR45527">
    <property type="entry name" value="NONRIBOSOMAL PEPTIDE SYNTHETASE"/>
    <property type="match status" value="1"/>
</dbReference>
<dbReference type="PANTHER" id="PTHR45527:SF1">
    <property type="entry name" value="FATTY ACID SYNTHASE"/>
    <property type="match status" value="1"/>
</dbReference>
<keyword evidence="2" id="KW-0596">Phosphopantetheine</keyword>
<name>A0A841AVE9_9PSEU</name>
<dbReference type="PRINTS" id="PR00154">
    <property type="entry name" value="AMPBINDING"/>
</dbReference>
<dbReference type="InterPro" id="IPR001031">
    <property type="entry name" value="Thioesterase"/>
</dbReference>
<dbReference type="InterPro" id="IPR010071">
    <property type="entry name" value="AA_adenyl_dom"/>
</dbReference>
<dbReference type="FunFam" id="3.40.50.12780:FF:000012">
    <property type="entry name" value="Non-ribosomal peptide synthetase"/>
    <property type="match status" value="1"/>
</dbReference>
<dbReference type="Pfam" id="PF00501">
    <property type="entry name" value="AMP-binding"/>
    <property type="match status" value="1"/>
</dbReference>
<dbReference type="InterPro" id="IPR020806">
    <property type="entry name" value="PKS_PP-bd"/>
</dbReference>
<dbReference type="InterPro" id="IPR009081">
    <property type="entry name" value="PP-bd_ACP"/>
</dbReference>
<evidence type="ECO:0000313" key="5">
    <source>
        <dbReference type="EMBL" id="MBB5851866.1"/>
    </source>
</evidence>
<gene>
    <name evidence="5" type="ORF">HDA45_001953</name>
</gene>
<dbReference type="GO" id="GO:0031177">
    <property type="term" value="F:phosphopantetheine binding"/>
    <property type="evidence" value="ECO:0007669"/>
    <property type="project" value="InterPro"/>
</dbReference>
<dbReference type="EMBL" id="JACHMX010000001">
    <property type="protein sequence ID" value="MBB5851866.1"/>
    <property type="molecule type" value="Genomic_DNA"/>
</dbReference>
<dbReference type="SUPFAM" id="SSF47336">
    <property type="entry name" value="ACP-like"/>
    <property type="match status" value="1"/>
</dbReference>
<accession>A0A841AVE9</accession>
<evidence type="ECO:0000256" key="2">
    <source>
        <dbReference type="ARBA" id="ARBA00022450"/>
    </source>
</evidence>
<dbReference type="SMART" id="SM00824">
    <property type="entry name" value="PKS_TE"/>
    <property type="match status" value="1"/>
</dbReference>
<dbReference type="FunFam" id="3.40.50.980:FF:000001">
    <property type="entry name" value="Non-ribosomal peptide synthetase"/>
    <property type="match status" value="1"/>
</dbReference>
<sequence>MTSTDNVTPLHRVRSGICLPDLLGDWSRRQPEEIAVVDGDREVTFRGLEEASGELAGHLASLGIGANDPVGLYVEPSADLMIGVWGILSAGAAYLPLSPEYPEDRLRYMLEDSGTGVVVTQPHLAARLAGLVPAGTTIVSLADVRGETGEAPRGPRPDSLAYVIYTSGSTGKPKGVMIEHHSVVSQIRWLQACGHLDTGVTVLQKTPMSFDAAQWEILAPAAGARVVMSAPGGFRDPEALIDTVVEHDVTTLQCVPTLLQALLDTERFATCTTLRKLFSGGEALSRQLAKEIAREVPWARLVNLYGPTECTINATAHLVDPDTIDESAGMISIGVPVDNTQCYVLDADLAPVDIGETGELYIGGVQLARGYLNRPEQTRERFVPNPFVPTERLYRTGDLAYWNPDGTIQFVGRADNQVKLRGYRVELDEITVAIEEHTWVRRAAAVVTDDARTGSKALVACVELNPREAALMDQGNHGGHHQSKASKLQVKAQLSDPGVRAAADLADRPVVTLEGKQETAHQRREVFARKTYRYYEGGAVSRDDLAALLTPGPVSTYSREPGELAFAELGELLRWFGRFRSDERLLPKYSYASPGALYATQLYLETSGLDGLDAGMYYYHPIDHTLIRIAASTGTGHSVHFIGRTGAIEPVYKNNIREVLEFEAGHMVGVFEEILPGYGLTISPSAFEPAVAVRLGAAAEDHYLGTFSLHANDGEPRRDDTELFVQAHPDRVEGLPAGTYRWRDGDFERLSGNLIEAKHVIAINQQVYDRAGFGITAVSRTADEWLEYIGLGTKLHHLQRNGSAFGFMSSGYSSKSGNPLPAARRIDDILIGQGIAPGPSYFFVGGKVSPEQASSEGMREDAVHMKGPAEIIRDELANTLPDYMIPNRVLVLDELPLTANGKVDGRALAETDAVRSASGDTPYVAPSTSHERWLAEVWGKALKYDDVSARDDFFAAGGNSLTAVSLVNRINREFGTRLPLQVVFECPKLADLAARIGEDSIRPSSRLVPLATGGGSPVFCWPGLGGYPMNLRTLASESGLGRSFYGVQAHGINASETPYSTVEEMAKADVAEIRQVQPEGPYTLWGYSFGARVAFETAWQLEQQGQRVDELLLICPGNPEVGGGERVAVYTNPAYLTILLSVFIGSISGPEPLACRETVRDEDGFVTFVANLLPALGEQLIRRIVRIVEETYEFDYSFRELARRRIMAPVTLFKAAGDDYSFVENSSGYSATPPEVVTLQGDHYSVLKEGGVAELASAIRARKGR</sequence>
<dbReference type="Pfam" id="PF00550">
    <property type="entry name" value="PP-binding"/>
    <property type="match status" value="1"/>
</dbReference>
<dbReference type="InterPro" id="IPR000873">
    <property type="entry name" value="AMP-dep_synth/lig_dom"/>
</dbReference>
<dbReference type="FunFam" id="1.10.1200.10:FF:000005">
    <property type="entry name" value="Nonribosomal peptide synthetase 1"/>
    <property type="match status" value="1"/>
</dbReference>
<dbReference type="InterPro" id="IPR036736">
    <property type="entry name" value="ACP-like_sf"/>
</dbReference>
<evidence type="ECO:0000259" key="4">
    <source>
        <dbReference type="PROSITE" id="PS50075"/>
    </source>
</evidence>
<dbReference type="Gene3D" id="3.40.109.10">
    <property type="entry name" value="NADH Oxidase"/>
    <property type="match status" value="1"/>
</dbReference>
<dbReference type="GO" id="GO:0016491">
    <property type="term" value="F:oxidoreductase activity"/>
    <property type="evidence" value="ECO:0007669"/>
    <property type="project" value="InterPro"/>
</dbReference>
<dbReference type="InterPro" id="IPR045851">
    <property type="entry name" value="AMP-bd_C_sf"/>
</dbReference>
<dbReference type="InterPro" id="IPR020459">
    <property type="entry name" value="AMP-binding"/>
</dbReference>
<dbReference type="GO" id="GO:0043041">
    <property type="term" value="P:amino acid activation for nonribosomal peptide biosynthetic process"/>
    <property type="evidence" value="ECO:0007669"/>
    <property type="project" value="TreeGrafter"/>
</dbReference>
<dbReference type="InterPro" id="IPR029058">
    <property type="entry name" value="AB_hydrolase_fold"/>
</dbReference>
<dbReference type="PROSITE" id="PS00455">
    <property type="entry name" value="AMP_BINDING"/>
    <property type="match status" value="1"/>
</dbReference>
<keyword evidence="3" id="KW-0597">Phosphoprotein</keyword>
<dbReference type="CDD" id="cd05930">
    <property type="entry name" value="A_NRPS"/>
    <property type="match status" value="1"/>
</dbReference>
<dbReference type="SUPFAM" id="SSF53474">
    <property type="entry name" value="alpha/beta-Hydrolases"/>
    <property type="match status" value="1"/>
</dbReference>
<reference evidence="5 6" key="1">
    <citation type="submission" date="2020-08" db="EMBL/GenBank/DDBJ databases">
        <title>Sequencing the genomes of 1000 actinobacteria strains.</title>
        <authorList>
            <person name="Klenk H.-P."/>
        </authorList>
    </citation>
    <scope>NUCLEOTIDE SEQUENCE [LARGE SCALE GENOMIC DNA]</scope>
    <source>
        <strain evidence="5 6">DSM 45272</strain>
    </source>
</reference>
<dbReference type="NCBIfam" id="TIGR01733">
    <property type="entry name" value="AA-adenyl-dom"/>
    <property type="match status" value="1"/>
</dbReference>
<dbReference type="SMART" id="SM00823">
    <property type="entry name" value="PKS_PP"/>
    <property type="match status" value="1"/>
</dbReference>
<dbReference type="Gene3D" id="3.30.300.30">
    <property type="match status" value="2"/>
</dbReference>
<dbReference type="GO" id="GO:0005829">
    <property type="term" value="C:cytosol"/>
    <property type="evidence" value="ECO:0007669"/>
    <property type="project" value="TreeGrafter"/>
</dbReference>